<keyword evidence="3" id="KW-1185">Reference proteome</keyword>
<sequence>MSNPQTNTDGQNNGTYSGDTPLTGSTSQKANVFTYTTEASSTNDSTVRVSWPLHQVQPTNAIQNNEGCYLERVVEISGDQALIKWVGVESPTWEPLRVLRRGALQGTAEVIRN</sequence>
<dbReference type="Proteomes" id="UP000193689">
    <property type="component" value="Unassembled WGS sequence"/>
</dbReference>
<organism evidence="2 3">
    <name type="scientific">Pseudomassariella vexata</name>
    <dbReference type="NCBI Taxonomy" id="1141098"/>
    <lineage>
        <taxon>Eukaryota</taxon>
        <taxon>Fungi</taxon>
        <taxon>Dikarya</taxon>
        <taxon>Ascomycota</taxon>
        <taxon>Pezizomycotina</taxon>
        <taxon>Sordariomycetes</taxon>
        <taxon>Xylariomycetidae</taxon>
        <taxon>Amphisphaeriales</taxon>
        <taxon>Pseudomassariaceae</taxon>
        <taxon>Pseudomassariella</taxon>
    </lineage>
</organism>
<evidence type="ECO:0000256" key="1">
    <source>
        <dbReference type="SAM" id="MobiDB-lite"/>
    </source>
</evidence>
<dbReference type="GeneID" id="63776457"/>
<feature type="region of interest" description="Disordered" evidence="1">
    <location>
        <begin position="1"/>
        <end position="29"/>
    </location>
</feature>
<comment type="caution">
    <text evidence="2">The sequence shown here is derived from an EMBL/GenBank/DDBJ whole genome shotgun (WGS) entry which is preliminary data.</text>
</comment>
<dbReference type="EMBL" id="MCFJ01000007">
    <property type="protein sequence ID" value="ORY63894.1"/>
    <property type="molecule type" value="Genomic_DNA"/>
</dbReference>
<dbReference type="RefSeq" id="XP_040715308.1">
    <property type="nucleotide sequence ID" value="XM_040860245.1"/>
</dbReference>
<name>A0A1Y2DXP8_9PEZI</name>
<accession>A0A1Y2DXP8</accession>
<evidence type="ECO:0008006" key="4">
    <source>
        <dbReference type="Google" id="ProtNLM"/>
    </source>
</evidence>
<gene>
    <name evidence="2" type="ORF">BCR38DRAFT_433385</name>
</gene>
<dbReference type="InParanoid" id="A0A1Y2DXP8"/>
<evidence type="ECO:0000313" key="3">
    <source>
        <dbReference type="Proteomes" id="UP000193689"/>
    </source>
</evidence>
<proteinExistence type="predicted"/>
<protein>
    <recommendedName>
        <fullName evidence="4">Chromo domain-containing protein</fullName>
    </recommendedName>
</protein>
<reference evidence="2 3" key="1">
    <citation type="submission" date="2016-07" db="EMBL/GenBank/DDBJ databases">
        <title>Pervasive Adenine N6-methylation of Active Genes in Fungi.</title>
        <authorList>
            <consortium name="DOE Joint Genome Institute"/>
            <person name="Mondo S.J."/>
            <person name="Dannebaum R.O."/>
            <person name="Kuo R.C."/>
            <person name="Labutti K."/>
            <person name="Haridas S."/>
            <person name="Kuo A."/>
            <person name="Salamov A."/>
            <person name="Ahrendt S.R."/>
            <person name="Lipzen A."/>
            <person name="Sullivan W."/>
            <person name="Andreopoulos W.B."/>
            <person name="Clum A."/>
            <person name="Lindquist E."/>
            <person name="Daum C."/>
            <person name="Ramamoorthy G.K."/>
            <person name="Gryganskyi A."/>
            <person name="Culley D."/>
            <person name="Magnuson J.K."/>
            <person name="James T.Y."/>
            <person name="O'Malley M.A."/>
            <person name="Stajich J.E."/>
            <person name="Spatafora J.W."/>
            <person name="Visel A."/>
            <person name="Grigoriev I.V."/>
        </authorList>
    </citation>
    <scope>NUCLEOTIDE SEQUENCE [LARGE SCALE GENOMIC DNA]</scope>
    <source>
        <strain evidence="2 3">CBS 129021</strain>
    </source>
</reference>
<evidence type="ECO:0000313" key="2">
    <source>
        <dbReference type="EMBL" id="ORY63894.1"/>
    </source>
</evidence>
<dbReference type="AlphaFoldDB" id="A0A1Y2DXP8"/>